<dbReference type="SUPFAM" id="SSF46689">
    <property type="entry name" value="Homeodomain-like"/>
    <property type="match status" value="1"/>
</dbReference>
<dbReference type="InterPro" id="IPR017970">
    <property type="entry name" value="Homeobox_CS"/>
</dbReference>
<name>A0A3B4DBE9_PYGNA</name>
<evidence type="ECO:0000256" key="6">
    <source>
        <dbReference type="SAM" id="MobiDB-lite"/>
    </source>
</evidence>
<feature type="region of interest" description="Disordered" evidence="6">
    <location>
        <begin position="107"/>
        <end position="153"/>
    </location>
</feature>
<dbReference type="GO" id="GO:1905936">
    <property type="term" value="P:regulation of germ cell proliferation"/>
    <property type="evidence" value="ECO:0007669"/>
    <property type="project" value="Ensembl"/>
</dbReference>
<feature type="domain" description="Homeobox" evidence="7">
    <location>
        <begin position="211"/>
        <end position="271"/>
    </location>
</feature>
<dbReference type="InterPro" id="IPR009057">
    <property type="entry name" value="Homeodomain-like_sf"/>
</dbReference>
<keyword evidence="3 4" id="KW-0539">Nucleus</keyword>
<sequence length="400" mass="43740">MADWKMPVSYNYNPSYHAYAYGLMYPQGPEQTPPTMGWAEAAYGPTAGVTGSFYSSQAPSQSPPGSPECPTNNTNGHYPSSVVYYADSQSHTQNGRLFLSHNRVHYDQQAKDQDQAGTGSDTLSDSEAHTPDSWSSGSSREGGAPPTDLDLPPWIKKERAYALENGSPNGGEVLSSSLLVTAEEPTNLNAGGDEVPALSVPSPSEQLPAQPRKAKARTAFSEGQMNALTDRFNVQRYLTPAEMKTLAGLTGLTYKQVKTWFQNRRMKLKRHQKDNSWVSERYITAGISNASTPHSQFQVDAPILNHELFTNPQFRDAVFKKSPQQMQSFYPSYSRPLSPSQVSTRPQGNWPLPPVVTHYEFPNPSSYVPVSGNGDCGSVVDPGSNPTQLATVHSATQWSS</sequence>
<dbReference type="GO" id="GO:0034728">
    <property type="term" value="P:nucleosome organization"/>
    <property type="evidence" value="ECO:0007669"/>
    <property type="project" value="Ensembl"/>
</dbReference>
<comment type="subcellular location">
    <subcellularLocation>
        <location evidence="4 5">Nucleus</location>
    </subcellularLocation>
</comment>
<dbReference type="GO" id="GO:0001706">
    <property type="term" value="P:endoderm formation"/>
    <property type="evidence" value="ECO:0007669"/>
    <property type="project" value="Ensembl"/>
</dbReference>
<evidence type="ECO:0000256" key="3">
    <source>
        <dbReference type="ARBA" id="ARBA00023242"/>
    </source>
</evidence>
<evidence type="ECO:0000256" key="4">
    <source>
        <dbReference type="PROSITE-ProRule" id="PRU00108"/>
    </source>
</evidence>
<dbReference type="CDD" id="cd00086">
    <property type="entry name" value="homeodomain"/>
    <property type="match status" value="1"/>
</dbReference>
<feature type="region of interest" description="Disordered" evidence="6">
    <location>
        <begin position="381"/>
        <end position="400"/>
    </location>
</feature>
<dbReference type="STRING" id="42514.ENSPNAP00000020790"/>
<evidence type="ECO:0000256" key="2">
    <source>
        <dbReference type="ARBA" id="ARBA00023155"/>
    </source>
</evidence>
<dbReference type="InterPro" id="IPR050460">
    <property type="entry name" value="Distal-less_Homeobox_TF"/>
</dbReference>
<dbReference type="PROSITE" id="PS50071">
    <property type="entry name" value="HOMEOBOX_2"/>
    <property type="match status" value="1"/>
</dbReference>
<evidence type="ECO:0000313" key="8">
    <source>
        <dbReference type="Ensembl" id="ENSPNAP00000020790.1"/>
    </source>
</evidence>
<keyword evidence="9" id="KW-1185">Reference proteome</keyword>
<dbReference type="Proteomes" id="UP001501920">
    <property type="component" value="Chromosome 3"/>
</dbReference>
<feature type="region of interest" description="Disordered" evidence="6">
    <location>
        <begin position="52"/>
        <end position="75"/>
    </location>
</feature>
<feature type="region of interest" description="Disordered" evidence="6">
    <location>
        <begin position="186"/>
        <end position="210"/>
    </location>
</feature>
<protein>
    <recommendedName>
        <fullName evidence="7">Homeobox domain-containing protein</fullName>
    </recommendedName>
</protein>
<dbReference type="PANTHER" id="PTHR24327">
    <property type="entry name" value="HOMEOBOX PROTEIN"/>
    <property type="match status" value="1"/>
</dbReference>
<dbReference type="GO" id="GO:0000978">
    <property type="term" value="F:RNA polymerase II cis-regulatory region sequence-specific DNA binding"/>
    <property type="evidence" value="ECO:0007669"/>
    <property type="project" value="TreeGrafter"/>
</dbReference>
<dbReference type="GO" id="GO:1904864">
    <property type="term" value="P:negative regulation of beta-catenin-TCF complex assembly"/>
    <property type="evidence" value="ECO:0007669"/>
    <property type="project" value="Ensembl"/>
</dbReference>
<reference evidence="8" key="3">
    <citation type="submission" date="2025-09" db="UniProtKB">
        <authorList>
            <consortium name="Ensembl"/>
        </authorList>
    </citation>
    <scope>IDENTIFICATION</scope>
</reference>
<dbReference type="GeneID" id="108438278"/>
<evidence type="ECO:0000256" key="1">
    <source>
        <dbReference type="ARBA" id="ARBA00023125"/>
    </source>
</evidence>
<dbReference type="RefSeq" id="XP_017571494.1">
    <property type="nucleotide sequence ID" value="XM_017716005.2"/>
</dbReference>
<evidence type="ECO:0000259" key="7">
    <source>
        <dbReference type="PROSITE" id="PS50071"/>
    </source>
</evidence>
<organism evidence="8 9">
    <name type="scientific">Pygocentrus nattereri</name>
    <name type="common">Red-bellied piranha</name>
    <dbReference type="NCBI Taxonomy" id="42514"/>
    <lineage>
        <taxon>Eukaryota</taxon>
        <taxon>Metazoa</taxon>
        <taxon>Chordata</taxon>
        <taxon>Craniata</taxon>
        <taxon>Vertebrata</taxon>
        <taxon>Euteleostomi</taxon>
        <taxon>Actinopterygii</taxon>
        <taxon>Neopterygii</taxon>
        <taxon>Teleostei</taxon>
        <taxon>Ostariophysi</taxon>
        <taxon>Characiformes</taxon>
        <taxon>Characoidei</taxon>
        <taxon>Pygocentrus</taxon>
    </lineage>
</organism>
<reference evidence="8 9" key="1">
    <citation type="submission" date="2020-10" db="EMBL/GenBank/DDBJ databases">
        <title>Pygocentrus nattereri (red-bellied piranha) genome, fPygNat1, primary haplotype.</title>
        <authorList>
            <person name="Myers G."/>
            <person name="Meyer A."/>
            <person name="Karagic N."/>
            <person name="Pippel M."/>
            <person name="Winkler S."/>
            <person name="Tracey A."/>
            <person name="Wood J."/>
            <person name="Formenti G."/>
            <person name="Howe K."/>
            <person name="Fedrigo O."/>
            <person name="Jarvis E.D."/>
        </authorList>
    </citation>
    <scope>NUCLEOTIDE SEQUENCE [LARGE SCALE GENOMIC DNA]</scope>
</reference>
<dbReference type="GO" id="GO:0090504">
    <property type="term" value="P:epiboly"/>
    <property type="evidence" value="ECO:0007669"/>
    <property type="project" value="Ensembl"/>
</dbReference>
<evidence type="ECO:0000256" key="5">
    <source>
        <dbReference type="RuleBase" id="RU000682"/>
    </source>
</evidence>
<feature type="compositionally biased region" description="Polar residues" evidence="6">
    <location>
        <begin position="115"/>
        <end position="125"/>
    </location>
</feature>
<keyword evidence="2 4" id="KW-0371">Homeobox</keyword>
<dbReference type="GO" id="GO:0106336">
    <property type="term" value="P:yolk syncytial layer development"/>
    <property type="evidence" value="ECO:0007669"/>
    <property type="project" value="Ensembl"/>
</dbReference>
<dbReference type="OrthoDB" id="6159439at2759"/>
<dbReference type="CTD" id="79923"/>
<dbReference type="OMA" id="YGLMYPQ"/>
<reference evidence="8" key="2">
    <citation type="submission" date="2025-08" db="UniProtKB">
        <authorList>
            <consortium name="Ensembl"/>
        </authorList>
    </citation>
    <scope>IDENTIFICATION</scope>
</reference>
<evidence type="ECO:0000313" key="9">
    <source>
        <dbReference type="Proteomes" id="UP001501920"/>
    </source>
</evidence>
<dbReference type="GO" id="GO:0042802">
    <property type="term" value="F:identical protein binding"/>
    <property type="evidence" value="ECO:0007669"/>
    <property type="project" value="Ensembl"/>
</dbReference>
<dbReference type="Ensembl" id="ENSPNAT00000031602.2">
    <property type="protein sequence ID" value="ENSPNAP00000020790.1"/>
    <property type="gene ID" value="ENSPNAG00000027729.2"/>
</dbReference>
<feature type="DNA-binding region" description="Homeobox" evidence="4">
    <location>
        <begin position="213"/>
        <end position="272"/>
    </location>
</feature>
<accession>A0A3B4DBE9</accession>
<dbReference type="GO" id="GO:0000981">
    <property type="term" value="F:DNA-binding transcription factor activity, RNA polymerase II-specific"/>
    <property type="evidence" value="ECO:0007669"/>
    <property type="project" value="InterPro"/>
</dbReference>
<dbReference type="Pfam" id="PF00046">
    <property type="entry name" value="Homeodomain"/>
    <property type="match status" value="1"/>
</dbReference>
<proteinExistence type="predicted"/>
<dbReference type="GeneTree" id="ENSGT00670000098076"/>
<dbReference type="GO" id="GO:0045892">
    <property type="term" value="P:negative regulation of DNA-templated transcription"/>
    <property type="evidence" value="ECO:0007669"/>
    <property type="project" value="Ensembl"/>
</dbReference>
<dbReference type="SMART" id="SM00389">
    <property type="entry name" value="HOX"/>
    <property type="match status" value="1"/>
</dbReference>
<dbReference type="GO" id="GO:0043622">
    <property type="term" value="P:cortical microtubule organization"/>
    <property type="evidence" value="ECO:0007669"/>
    <property type="project" value="Ensembl"/>
</dbReference>
<dbReference type="AlphaFoldDB" id="A0A3B4DBE9"/>
<keyword evidence="1 4" id="KW-0238">DNA-binding</keyword>
<dbReference type="InterPro" id="IPR001356">
    <property type="entry name" value="HD"/>
</dbReference>
<dbReference type="GO" id="GO:0005634">
    <property type="term" value="C:nucleus"/>
    <property type="evidence" value="ECO:0007669"/>
    <property type="project" value="UniProtKB-SubCell"/>
</dbReference>
<dbReference type="Gene3D" id="1.10.10.60">
    <property type="entry name" value="Homeodomain-like"/>
    <property type="match status" value="1"/>
</dbReference>
<dbReference type="PANTHER" id="PTHR24327:SF88">
    <property type="entry name" value="NANOG"/>
    <property type="match status" value="1"/>
</dbReference>
<dbReference type="PROSITE" id="PS00027">
    <property type="entry name" value="HOMEOBOX_1"/>
    <property type="match status" value="1"/>
</dbReference>
<dbReference type="GO" id="GO:0090090">
    <property type="term" value="P:negative regulation of canonical Wnt signaling pathway"/>
    <property type="evidence" value="ECO:0007669"/>
    <property type="project" value="Ensembl"/>
</dbReference>
<feature type="compositionally biased region" description="Polar residues" evidence="6">
    <location>
        <begin position="384"/>
        <end position="400"/>
    </location>
</feature>
<dbReference type="GO" id="GO:0030036">
    <property type="term" value="P:actin cytoskeleton organization"/>
    <property type="evidence" value="ECO:0007669"/>
    <property type="project" value="Ensembl"/>
</dbReference>
<dbReference type="GO" id="GO:0003682">
    <property type="term" value="F:chromatin binding"/>
    <property type="evidence" value="ECO:0007669"/>
    <property type="project" value="Ensembl"/>
</dbReference>